<evidence type="ECO:0000256" key="7">
    <source>
        <dbReference type="ARBA" id="ARBA00023004"/>
    </source>
</evidence>
<protein>
    <submittedName>
        <fullName evidence="8">Cytochrome</fullName>
    </submittedName>
</protein>
<dbReference type="PANTHER" id="PTHR47955">
    <property type="entry name" value="CYTOCHROME P450 FAMILY 71 PROTEIN"/>
    <property type="match status" value="1"/>
</dbReference>
<dbReference type="AlphaFoldDB" id="A0AAE2CXR8"/>
<keyword evidence="9" id="KW-1185">Reference proteome</keyword>
<dbReference type="GO" id="GO:0020037">
    <property type="term" value="F:heme binding"/>
    <property type="evidence" value="ECO:0007669"/>
    <property type="project" value="InterPro"/>
</dbReference>
<evidence type="ECO:0000256" key="2">
    <source>
        <dbReference type="ARBA" id="ARBA00004167"/>
    </source>
</evidence>
<organism evidence="8 9">
    <name type="scientific">Sesamum alatum</name>
    <dbReference type="NCBI Taxonomy" id="300844"/>
    <lineage>
        <taxon>Eukaryota</taxon>
        <taxon>Viridiplantae</taxon>
        <taxon>Streptophyta</taxon>
        <taxon>Embryophyta</taxon>
        <taxon>Tracheophyta</taxon>
        <taxon>Spermatophyta</taxon>
        <taxon>Magnoliopsida</taxon>
        <taxon>eudicotyledons</taxon>
        <taxon>Gunneridae</taxon>
        <taxon>Pentapetalae</taxon>
        <taxon>asterids</taxon>
        <taxon>lamiids</taxon>
        <taxon>Lamiales</taxon>
        <taxon>Pedaliaceae</taxon>
        <taxon>Sesamum</taxon>
    </lineage>
</organism>
<keyword evidence="5" id="KW-0479">Metal-binding</keyword>
<proteinExistence type="inferred from homology"/>
<keyword evidence="7" id="KW-0408">Iron</keyword>
<reference evidence="8" key="1">
    <citation type="submission" date="2020-06" db="EMBL/GenBank/DDBJ databases">
        <authorList>
            <person name="Li T."/>
            <person name="Hu X."/>
            <person name="Zhang T."/>
            <person name="Song X."/>
            <person name="Zhang H."/>
            <person name="Dai N."/>
            <person name="Sheng W."/>
            <person name="Hou X."/>
            <person name="Wei L."/>
        </authorList>
    </citation>
    <scope>NUCLEOTIDE SEQUENCE</scope>
    <source>
        <strain evidence="8">3651</strain>
        <tissue evidence="8">Leaf</tissue>
    </source>
</reference>
<evidence type="ECO:0000256" key="3">
    <source>
        <dbReference type="ARBA" id="ARBA00010617"/>
    </source>
</evidence>
<dbReference type="Gene3D" id="1.10.630.10">
    <property type="entry name" value="Cytochrome P450"/>
    <property type="match status" value="1"/>
</dbReference>
<evidence type="ECO:0000256" key="6">
    <source>
        <dbReference type="ARBA" id="ARBA00023002"/>
    </source>
</evidence>
<dbReference type="PANTHER" id="PTHR47955:SF15">
    <property type="entry name" value="CYTOCHROME P450 71A2-LIKE"/>
    <property type="match status" value="1"/>
</dbReference>
<accession>A0AAE2CXR8</accession>
<comment type="cofactor">
    <cofactor evidence="1">
        <name>heme</name>
        <dbReference type="ChEBI" id="CHEBI:30413"/>
    </cofactor>
</comment>
<evidence type="ECO:0000256" key="5">
    <source>
        <dbReference type="ARBA" id="ARBA00022723"/>
    </source>
</evidence>
<comment type="subcellular location">
    <subcellularLocation>
        <location evidence="2">Membrane</location>
        <topology evidence="2">Single-pass membrane protein</topology>
    </subcellularLocation>
</comment>
<comment type="similarity">
    <text evidence="3">Belongs to the cytochrome P450 family.</text>
</comment>
<dbReference type="Pfam" id="PF00067">
    <property type="entry name" value="p450"/>
    <property type="match status" value="1"/>
</dbReference>
<dbReference type="SUPFAM" id="SSF48264">
    <property type="entry name" value="Cytochrome P450"/>
    <property type="match status" value="1"/>
</dbReference>
<reference evidence="8" key="2">
    <citation type="journal article" date="2024" name="Plant">
        <title>Genomic evolution and insights into agronomic trait innovations of Sesamum species.</title>
        <authorList>
            <person name="Miao H."/>
            <person name="Wang L."/>
            <person name="Qu L."/>
            <person name="Liu H."/>
            <person name="Sun Y."/>
            <person name="Le M."/>
            <person name="Wang Q."/>
            <person name="Wei S."/>
            <person name="Zheng Y."/>
            <person name="Lin W."/>
            <person name="Duan Y."/>
            <person name="Cao H."/>
            <person name="Xiong S."/>
            <person name="Wang X."/>
            <person name="Wei L."/>
            <person name="Li C."/>
            <person name="Ma Q."/>
            <person name="Ju M."/>
            <person name="Zhao R."/>
            <person name="Li G."/>
            <person name="Mu C."/>
            <person name="Tian Q."/>
            <person name="Mei H."/>
            <person name="Zhang T."/>
            <person name="Gao T."/>
            <person name="Zhang H."/>
        </authorList>
    </citation>
    <scope>NUCLEOTIDE SEQUENCE</scope>
    <source>
        <strain evidence="8">3651</strain>
    </source>
</reference>
<evidence type="ECO:0000256" key="4">
    <source>
        <dbReference type="ARBA" id="ARBA00022617"/>
    </source>
</evidence>
<dbReference type="PRINTS" id="PR00463">
    <property type="entry name" value="EP450I"/>
</dbReference>
<dbReference type="InterPro" id="IPR002401">
    <property type="entry name" value="Cyt_P450_E_grp-I"/>
</dbReference>
<dbReference type="InterPro" id="IPR001128">
    <property type="entry name" value="Cyt_P450"/>
</dbReference>
<dbReference type="EMBL" id="JACGWO010000001">
    <property type="protein sequence ID" value="KAK4438467.1"/>
    <property type="molecule type" value="Genomic_DNA"/>
</dbReference>
<dbReference type="GO" id="GO:0005506">
    <property type="term" value="F:iron ion binding"/>
    <property type="evidence" value="ECO:0007669"/>
    <property type="project" value="InterPro"/>
</dbReference>
<gene>
    <name evidence="8" type="ORF">Salat_0181000</name>
</gene>
<keyword evidence="4" id="KW-0349">Heme</keyword>
<evidence type="ECO:0000313" key="8">
    <source>
        <dbReference type="EMBL" id="KAK4438467.1"/>
    </source>
</evidence>
<evidence type="ECO:0000256" key="1">
    <source>
        <dbReference type="ARBA" id="ARBA00001971"/>
    </source>
</evidence>
<dbReference type="GO" id="GO:0004497">
    <property type="term" value="F:monooxygenase activity"/>
    <property type="evidence" value="ECO:0007669"/>
    <property type="project" value="InterPro"/>
</dbReference>
<sequence length="247" mass="28364">MHPFLLSLIAIFSLYFVAKWLYRPRKKLPPSPPKLPILGNLHQLSTLSHHSFQSLGRRYGPLMLVHFGSRPTIIVQSADAASEIMRTNDLIFANRVGSRSSTRIFYDTRDIITAPYGEYWRKLKSVCILQLLSSKRVQSFNFIREEETALLEKRIKSCCSSGSPVNLSELFMSLANHVTCRATFGRKYSDGEGGKKFLMLLTEVVELLGIVLLSENLFHGFRGLIVLMVSIIELKRLQKKWMRSWIW</sequence>
<dbReference type="Proteomes" id="UP001293254">
    <property type="component" value="Unassembled WGS sequence"/>
</dbReference>
<evidence type="ECO:0000313" key="9">
    <source>
        <dbReference type="Proteomes" id="UP001293254"/>
    </source>
</evidence>
<dbReference type="InterPro" id="IPR036396">
    <property type="entry name" value="Cyt_P450_sf"/>
</dbReference>
<dbReference type="GO" id="GO:0016705">
    <property type="term" value="F:oxidoreductase activity, acting on paired donors, with incorporation or reduction of molecular oxygen"/>
    <property type="evidence" value="ECO:0007669"/>
    <property type="project" value="InterPro"/>
</dbReference>
<comment type="caution">
    <text evidence="8">The sequence shown here is derived from an EMBL/GenBank/DDBJ whole genome shotgun (WGS) entry which is preliminary data.</text>
</comment>
<keyword evidence="6" id="KW-0560">Oxidoreductase</keyword>
<name>A0AAE2CXR8_9LAMI</name>
<dbReference type="GO" id="GO:0016020">
    <property type="term" value="C:membrane"/>
    <property type="evidence" value="ECO:0007669"/>
    <property type="project" value="UniProtKB-SubCell"/>
</dbReference>